<dbReference type="InterPro" id="IPR011990">
    <property type="entry name" value="TPR-like_helical_dom_sf"/>
</dbReference>
<evidence type="ECO:0000313" key="1">
    <source>
        <dbReference type="EMBL" id="CEL08487.1"/>
    </source>
</evidence>
<dbReference type="EMBL" id="CDMC01000011">
    <property type="protein sequence ID" value="CEL08487.1"/>
    <property type="molecule type" value="Genomic_DNA"/>
</dbReference>
<accession>A0A0U5GB00</accession>
<dbReference type="PANTHER" id="PTHR46082:SF6">
    <property type="entry name" value="AAA+ ATPASE DOMAIN-CONTAINING PROTEIN-RELATED"/>
    <property type="match status" value="1"/>
</dbReference>
<dbReference type="SUPFAM" id="SSF48452">
    <property type="entry name" value="TPR-like"/>
    <property type="match status" value="2"/>
</dbReference>
<evidence type="ECO:0000313" key="2">
    <source>
        <dbReference type="Proteomes" id="UP000054771"/>
    </source>
</evidence>
<keyword evidence="2" id="KW-1185">Reference proteome</keyword>
<gene>
    <name evidence="1" type="ORF">ASPCAL11636</name>
</gene>
<organism evidence="1 2">
    <name type="scientific">Aspergillus calidoustus</name>
    <dbReference type="NCBI Taxonomy" id="454130"/>
    <lineage>
        <taxon>Eukaryota</taxon>
        <taxon>Fungi</taxon>
        <taxon>Dikarya</taxon>
        <taxon>Ascomycota</taxon>
        <taxon>Pezizomycotina</taxon>
        <taxon>Eurotiomycetes</taxon>
        <taxon>Eurotiomycetidae</taxon>
        <taxon>Eurotiales</taxon>
        <taxon>Aspergillaceae</taxon>
        <taxon>Aspergillus</taxon>
        <taxon>Aspergillus subgen. Nidulantes</taxon>
    </lineage>
</organism>
<dbReference type="Gene3D" id="1.25.40.10">
    <property type="entry name" value="Tetratricopeptide repeat domain"/>
    <property type="match status" value="2"/>
</dbReference>
<protein>
    <submittedName>
        <fullName evidence="1">Uncharacterized protein</fullName>
    </submittedName>
</protein>
<dbReference type="PANTHER" id="PTHR46082">
    <property type="entry name" value="ATP/GTP-BINDING PROTEIN-RELATED"/>
    <property type="match status" value="1"/>
</dbReference>
<dbReference type="InterPro" id="IPR053137">
    <property type="entry name" value="NLR-like"/>
</dbReference>
<dbReference type="STRING" id="454130.A0A0U5GB00"/>
<proteinExistence type="predicted"/>
<dbReference type="Pfam" id="PF13424">
    <property type="entry name" value="TPR_12"/>
    <property type="match status" value="1"/>
</dbReference>
<dbReference type="Proteomes" id="UP000054771">
    <property type="component" value="Unassembled WGS sequence"/>
</dbReference>
<reference evidence="2" key="1">
    <citation type="journal article" date="2016" name="Genome Announc.">
        <title>Draft genome sequences of fungus Aspergillus calidoustus.</title>
        <authorList>
            <person name="Horn F."/>
            <person name="Linde J."/>
            <person name="Mattern D.J."/>
            <person name="Walther G."/>
            <person name="Guthke R."/>
            <person name="Scherlach K."/>
            <person name="Martin K."/>
            <person name="Brakhage A.A."/>
            <person name="Petzke L."/>
            <person name="Valiante V."/>
        </authorList>
    </citation>
    <scope>NUCLEOTIDE SEQUENCE [LARGE SCALE GENOMIC DNA]</scope>
    <source>
        <strain evidence="2">SF006504</strain>
    </source>
</reference>
<name>A0A0U5GB00_ASPCI</name>
<dbReference type="AlphaFoldDB" id="A0A0U5GB00"/>
<sequence>MTQSYALQYAMCLHMGFGVSKSPESAYQVLQDAGISNHDFQTALVNLKAKLGEPVYHESAYQKLLLEGYDLSIDYSRYYDSLGRSDEALAQNREDLTNLESFLGRDNSLALSVRTILCDQLLGMKRVQEALTLRKEFVDIRKRTHGNHAEETKRAMLALAAVYVNAGMVHKADKLFAELMDSRLPGLEGANQLRVLSLIRRSQNRLDDAIEAHKELLTILFEKLNSDHPDSLEEESRLCTMLINQKNYDDSGLRLERVVETCKKVLGPNNKLTLTNTGNLAYCYDQKGEFQRSVPLYRQLVNEEAHLKAYIFQHYVSKLKAAEKALEEVY</sequence>